<dbReference type="AlphaFoldDB" id="A0A239GT02"/>
<keyword evidence="3" id="KW-0418">Kinase</keyword>
<name>A0A239GT02_9PSED</name>
<evidence type="ECO:0000313" key="3">
    <source>
        <dbReference type="EMBL" id="SNS72257.1"/>
    </source>
</evidence>
<dbReference type="Pfam" id="PF01636">
    <property type="entry name" value="APH"/>
    <property type="match status" value="1"/>
</dbReference>
<proteinExistence type="inferred from homology"/>
<dbReference type="RefSeq" id="WP_089360457.1">
    <property type="nucleotide sequence ID" value="NZ_FZOG01000004.1"/>
</dbReference>
<sequence length="343" mass="39095">MSHFYALDNDQQVSCLHELANTALHQWEGSFSELTLVKYRENAVFSARRDDGQRVALRVHRHNYHTEAALRSELQWMEALAAGGLQVPEVIPTRDRQQLVSVYSESIGEPRHIDMLAWLAGKTLGTSEHGVNADDSTPDVFHAAGALAARIHTHGERWEQPDEFVRHAWDEEGLIGHQPFWGRFWELDALTTDQRQLLLAARRRARIDLRRYGRNLSNFGMIHADLVPENLLLDKAKLRLIDFDDAGFGWHMFELATALFFCLDDPRYDQMQASLLAGYQSVRALTKQDLAMLTPFLTLRGMTYLGWVHTRAGSPTALELTDFLIERTCKLAGRYLDSALPET</sequence>
<dbReference type="GO" id="GO:0009088">
    <property type="term" value="P:threonine biosynthetic process"/>
    <property type="evidence" value="ECO:0007669"/>
    <property type="project" value="TreeGrafter"/>
</dbReference>
<dbReference type="InterPro" id="IPR050249">
    <property type="entry name" value="Pseudomonas-type_ThrB"/>
</dbReference>
<organism evidence="3 4">
    <name type="scientific">Pseudomonas segetis</name>
    <dbReference type="NCBI Taxonomy" id="298908"/>
    <lineage>
        <taxon>Bacteria</taxon>
        <taxon>Pseudomonadati</taxon>
        <taxon>Pseudomonadota</taxon>
        <taxon>Gammaproteobacteria</taxon>
        <taxon>Pseudomonadales</taxon>
        <taxon>Pseudomonadaceae</taxon>
        <taxon>Pseudomonas</taxon>
    </lineage>
</organism>
<feature type="domain" description="Aminoglycoside phosphotransferase" evidence="2">
    <location>
        <begin position="41"/>
        <end position="285"/>
    </location>
</feature>
<dbReference type="PANTHER" id="PTHR21064">
    <property type="entry name" value="AMINOGLYCOSIDE PHOSPHOTRANSFERASE DOMAIN-CONTAINING PROTEIN-RELATED"/>
    <property type="match status" value="1"/>
</dbReference>
<gene>
    <name evidence="3" type="ORF">SAMN05216255_3137</name>
</gene>
<dbReference type="Gene3D" id="3.30.200.20">
    <property type="entry name" value="Phosphorylase Kinase, domain 1"/>
    <property type="match status" value="1"/>
</dbReference>
<keyword evidence="3" id="KW-0808">Transferase</keyword>
<comment type="similarity">
    <text evidence="1">Belongs to the pseudomonas-type ThrB family.</text>
</comment>
<dbReference type="InterPro" id="IPR011009">
    <property type="entry name" value="Kinase-like_dom_sf"/>
</dbReference>
<dbReference type="SUPFAM" id="SSF56112">
    <property type="entry name" value="Protein kinase-like (PK-like)"/>
    <property type="match status" value="1"/>
</dbReference>
<accession>A0A239GT02</accession>
<dbReference type="InterPro" id="IPR002575">
    <property type="entry name" value="Aminoglycoside_PTrfase"/>
</dbReference>
<reference evidence="4" key="1">
    <citation type="submission" date="2017-06" db="EMBL/GenBank/DDBJ databases">
        <authorList>
            <person name="Varghese N."/>
            <person name="Submissions S."/>
        </authorList>
    </citation>
    <scope>NUCLEOTIDE SEQUENCE [LARGE SCALE GENOMIC DNA]</scope>
    <source>
        <strain evidence="4">CIP 108523</strain>
    </source>
</reference>
<protein>
    <submittedName>
        <fullName evidence="3">Ser/Thr protein kinase RdoA involved in Cpx stress response, MazF antagonist</fullName>
    </submittedName>
</protein>
<keyword evidence="4" id="KW-1185">Reference proteome</keyword>
<dbReference type="EMBL" id="FZOG01000004">
    <property type="protein sequence ID" value="SNS72257.1"/>
    <property type="molecule type" value="Genomic_DNA"/>
</dbReference>
<evidence type="ECO:0000259" key="2">
    <source>
        <dbReference type="Pfam" id="PF01636"/>
    </source>
</evidence>
<dbReference type="PANTHER" id="PTHR21064:SF6">
    <property type="entry name" value="AMINOGLYCOSIDE PHOSPHOTRANSFERASE DOMAIN-CONTAINING PROTEIN"/>
    <property type="match status" value="1"/>
</dbReference>
<dbReference type="GO" id="GO:0004413">
    <property type="term" value="F:homoserine kinase activity"/>
    <property type="evidence" value="ECO:0007669"/>
    <property type="project" value="TreeGrafter"/>
</dbReference>
<dbReference type="Proteomes" id="UP000242915">
    <property type="component" value="Unassembled WGS sequence"/>
</dbReference>
<dbReference type="Gene3D" id="3.90.1200.10">
    <property type="match status" value="1"/>
</dbReference>
<evidence type="ECO:0000256" key="1">
    <source>
        <dbReference type="ARBA" id="ARBA00038240"/>
    </source>
</evidence>
<evidence type="ECO:0000313" key="4">
    <source>
        <dbReference type="Proteomes" id="UP000242915"/>
    </source>
</evidence>